<proteinExistence type="predicted"/>
<evidence type="ECO:0000313" key="1">
    <source>
        <dbReference type="EMBL" id="JAH71542.1"/>
    </source>
</evidence>
<organism evidence="1">
    <name type="scientific">Anguilla anguilla</name>
    <name type="common">European freshwater eel</name>
    <name type="synonym">Muraena anguilla</name>
    <dbReference type="NCBI Taxonomy" id="7936"/>
    <lineage>
        <taxon>Eukaryota</taxon>
        <taxon>Metazoa</taxon>
        <taxon>Chordata</taxon>
        <taxon>Craniata</taxon>
        <taxon>Vertebrata</taxon>
        <taxon>Euteleostomi</taxon>
        <taxon>Actinopterygii</taxon>
        <taxon>Neopterygii</taxon>
        <taxon>Teleostei</taxon>
        <taxon>Anguilliformes</taxon>
        <taxon>Anguillidae</taxon>
        <taxon>Anguilla</taxon>
    </lineage>
</organism>
<name>A0A0E9V0H0_ANGAN</name>
<sequence length="21" mass="2343">MGNEVQVSIHMQPPSCSTFHL</sequence>
<dbReference type="EMBL" id="GBXM01037035">
    <property type="protein sequence ID" value="JAH71542.1"/>
    <property type="molecule type" value="Transcribed_RNA"/>
</dbReference>
<reference evidence="1" key="1">
    <citation type="submission" date="2014-11" db="EMBL/GenBank/DDBJ databases">
        <authorList>
            <person name="Amaro Gonzalez C."/>
        </authorList>
    </citation>
    <scope>NUCLEOTIDE SEQUENCE</scope>
</reference>
<dbReference type="AlphaFoldDB" id="A0A0E9V0H0"/>
<reference evidence="1" key="2">
    <citation type="journal article" date="2015" name="Fish Shellfish Immunol.">
        <title>Early steps in the European eel (Anguilla anguilla)-Vibrio vulnificus interaction in the gills: Role of the RtxA13 toxin.</title>
        <authorList>
            <person name="Callol A."/>
            <person name="Pajuelo D."/>
            <person name="Ebbesson L."/>
            <person name="Teles M."/>
            <person name="MacKenzie S."/>
            <person name="Amaro C."/>
        </authorList>
    </citation>
    <scope>NUCLEOTIDE SEQUENCE</scope>
</reference>
<protein>
    <submittedName>
        <fullName evidence="1">Uncharacterized protein</fullName>
    </submittedName>
</protein>
<accession>A0A0E9V0H0</accession>